<evidence type="ECO:0000256" key="1">
    <source>
        <dbReference type="SAM" id="MobiDB-lite"/>
    </source>
</evidence>
<dbReference type="EMBL" id="ML210249">
    <property type="protein sequence ID" value="TFK22125.1"/>
    <property type="molecule type" value="Genomic_DNA"/>
</dbReference>
<organism evidence="2 3">
    <name type="scientific">Coprinopsis marcescibilis</name>
    <name type="common">Agaric fungus</name>
    <name type="synonym">Psathyrella marcescibilis</name>
    <dbReference type="NCBI Taxonomy" id="230819"/>
    <lineage>
        <taxon>Eukaryota</taxon>
        <taxon>Fungi</taxon>
        <taxon>Dikarya</taxon>
        <taxon>Basidiomycota</taxon>
        <taxon>Agaricomycotina</taxon>
        <taxon>Agaricomycetes</taxon>
        <taxon>Agaricomycetidae</taxon>
        <taxon>Agaricales</taxon>
        <taxon>Agaricineae</taxon>
        <taxon>Psathyrellaceae</taxon>
        <taxon>Coprinopsis</taxon>
    </lineage>
</organism>
<keyword evidence="3" id="KW-1185">Reference proteome</keyword>
<name>A0A5C3KPW5_COPMA</name>
<protein>
    <recommendedName>
        <fullName evidence="4">USP domain-containing protein</fullName>
    </recommendedName>
</protein>
<dbReference type="OrthoDB" id="2962022at2759"/>
<sequence>MPVPDPETANGVHITVPKVTMQTEGSGDRRSANNTQKQKIAPTAEPDGKAKKIPHISAPTESSTSPRPLKRKLSANNDIITRKRWQTVLTEIPTQNNTTPLVSGCRWSSVNWSCAYDCVVTCLVTVYLKEEAMWRDRWAHDSEWAHYLGTSFEGVASLARRNTGSCSQQLESVHDDLRDRLYALNHETFPRFGTVGTAIADIFETVTLPESQLLVRAASLDANRQPSHLPFDARQFPIIPMTSCTPENRLRFSVQEYIESFEEMTTSSLKFARIPALLAFQNPEPNNPLIPFFLPSKDISIPQGPEQPARYKLHTIVYIGGFHFSARILDDQNVWIYNGQKHSGRIRVEDTLDAPINLENLAGAKAHMIYVLSSPI</sequence>
<reference evidence="2 3" key="1">
    <citation type="journal article" date="2019" name="Nat. Ecol. Evol.">
        <title>Megaphylogeny resolves global patterns of mushroom evolution.</title>
        <authorList>
            <person name="Varga T."/>
            <person name="Krizsan K."/>
            <person name="Foldi C."/>
            <person name="Dima B."/>
            <person name="Sanchez-Garcia M."/>
            <person name="Sanchez-Ramirez S."/>
            <person name="Szollosi G.J."/>
            <person name="Szarkandi J.G."/>
            <person name="Papp V."/>
            <person name="Albert L."/>
            <person name="Andreopoulos W."/>
            <person name="Angelini C."/>
            <person name="Antonin V."/>
            <person name="Barry K.W."/>
            <person name="Bougher N.L."/>
            <person name="Buchanan P."/>
            <person name="Buyck B."/>
            <person name="Bense V."/>
            <person name="Catcheside P."/>
            <person name="Chovatia M."/>
            <person name="Cooper J."/>
            <person name="Damon W."/>
            <person name="Desjardin D."/>
            <person name="Finy P."/>
            <person name="Geml J."/>
            <person name="Haridas S."/>
            <person name="Hughes K."/>
            <person name="Justo A."/>
            <person name="Karasinski D."/>
            <person name="Kautmanova I."/>
            <person name="Kiss B."/>
            <person name="Kocsube S."/>
            <person name="Kotiranta H."/>
            <person name="LaButti K.M."/>
            <person name="Lechner B.E."/>
            <person name="Liimatainen K."/>
            <person name="Lipzen A."/>
            <person name="Lukacs Z."/>
            <person name="Mihaltcheva S."/>
            <person name="Morgado L.N."/>
            <person name="Niskanen T."/>
            <person name="Noordeloos M.E."/>
            <person name="Ohm R.A."/>
            <person name="Ortiz-Santana B."/>
            <person name="Ovrebo C."/>
            <person name="Racz N."/>
            <person name="Riley R."/>
            <person name="Savchenko A."/>
            <person name="Shiryaev A."/>
            <person name="Soop K."/>
            <person name="Spirin V."/>
            <person name="Szebenyi C."/>
            <person name="Tomsovsky M."/>
            <person name="Tulloss R.E."/>
            <person name="Uehling J."/>
            <person name="Grigoriev I.V."/>
            <person name="Vagvolgyi C."/>
            <person name="Papp T."/>
            <person name="Martin F.M."/>
            <person name="Miettinen O."/>
            <person name="Hibbett D.S."/>
            <person name="Nagy L.G."/>
        </authorList>
    </citation>
    <scope>NUCLEOTIDE SEQUENCE [LARGE SCALE GENOMIC DNA]</scope>
    <source>
        <strain evidence="2 3">CBS 121175</strain>
    </source>
</reference>
<accession>A0A5C3KPW5</accession>
<dbReference type="Proteomes" id="UP000307440">
    <property type="component" value="Unassembled WGS sequence"/>
</dbReference>
<evidence type="ECO:0000313" key="3">
    <source>
        <dbReference type="Proteomes" id="UP000307440"/>
    </source>
</evidence>
<evidence type="ECO:0008006" key="4">
    <source>
        <dbReference type="Google" id="ProtNLM"/>
    </source>
</evidence>
<gene>
    <name evidence="2" type="ORF">FA15DRAFT_706652</name>
</gene>
<evidence type="ECO:0000313" key="2">
    <source>
        <dbReference type="EMBL" id="TFK22125.1"/>
    </source>
</evidence>
<dbReference type="AlphaFoldDB" id="A0A5C3KPW5"/>
<proteinExistence type="predicted"/>
<feature type="region of interest" description="Disordered" evidence="1">
    <location>
        <begin position="1"/>
        <end position="71"/>
    </location>
</feature>